<sequence length="172" mass="19845">HEQTMCTGGLTMSRDLLKGKTVLIVDDERDVLETLEELLSMCEVVKASTFEEAKLALETQAFDIAVLDIMGVDGYRLLEIARNRKVIPVMLTAHALSPEHTISSYKRGAALYVPKDKIADIAEYLNDVLLAIDAGKSTWWRWLDRFESYYNKKFEAEWKNKDKEFWRSFPYT</sequence>
<dbReference type="GO" id="GO:0000160">
    <property type="term" value="P:phosphorelay signal transduction system"/>
    <property type="evidence" value="ECO:0007669"/>
    <property type="project" value="InterPro"/>
</dbReference>
<reference evidence="3" key="1">
    <citation type="submission" date="2011-04" db="EMBL/GenBank/DDBJ databases">
        <title>Taxonomic and functional metagenomic profiling of the microbial community in the anoxic sediment of a brackish shallow lake (Laguna de Carrizo Central Spain).</title>
        <authorList>
            <consortium name="CONSOLIDER consortium CSD2007-00005"/>
            <person name="Guazzaroni M.-E."/>
            <person name="Richter M."/>
            <person name="Garcia-Salamanca A."/>
            <person name="Yarza P."/>
            <person name="Ferrer M."/>
        </authorList>
    </citation>
    <scope>NUCLEOTIDE SEQUENCE</scope>
</reference>
<dbReference type="SUPFAM" id="SSF52172">
    <property type="entry name" value="CheY-like"/>
    <property type="match status" value="1"/>
</dbReference>
<keyword evidence="1" id="KW-0597">Phosphoprotein</keyword>
<feature type="domain" description="Response regulatory" evidence="2">
    <location>
        <begin position="21"/>
        <end position="130"/>
    </location>
</feature>
<dbReference type="PANTHER" id="PTHR44591">
    <property type="entry name" value="STRESS RESPONSE REGULATOR PROTEIN 1"/>
    <property type="match status" value="1"/>
</dbReference>
<evidence type="ECO:0000259" key="2">
    <source>
        <dbReference type="PROSITE" id="PS50110"/>
    </source>
</evidence>
<dbReference type="EMBL" id="JF805048">
    <property type="protein sequence ID" value="AEI30323.1"/>
    <property type="molecule type" value="Genomic_DNA"/>
</dbReference>
<evidence type="ECO:0000313" key="3">
    <source>
        <dbReference type="EMBL" id="AEI30323.1"/>
    </source>
</evidence>
<dbReference type="PROSITE" id="PS50110">
    <property type="entry name" value="RESPONSE_REGULATORY"/>
    <property type="match status" value="1"/>
</dbReference>
<proteinExistence type="predicted"/>
<protein>
    <submittedName>
        <fullName evidence="3">Response regulator receiver domain protein</fullName>
    </submittedName>
</protein>
<dbReference type="SMART" id="SM00448">
    <property type="entry name" value="REC"/>
    <property type="match status" value="1"/>
</dbReference>
<dbReference type="Gene3D" id="3.40.50.2300">
    <property type="match status" value="1"/>
</dbReference>
<dbReference type="PANTHER" id="PTHR44591:SF3">
    <property type="entry name" value="RESPONSE REGULATORY DOMAIN-CONTAINING PROTEIN"/>
    <property type="match status" value="1"/>
</dbReference>
<dbReference type="AlphaFoldDB" id="F8UH16"/>
<dbReference type="InterPro" id="IPR050595">
    <property type="entry name" value="Bact_response_regulator"/>
</dbReference>
<evidence type="ECO:0000256" key="1">
    <source>
        <dbReference type="ARBA" id="ARBA00022553"/>
    </source>
</evidence>
<dbReference type="InterPro" id="IPR011006">
    <property type="entry name" value="CheY-like_superfamily"/>
</dbReference>
<feature type="non-terminal residue" evidence="3">
    <location>
        <position position="1"/>
    </location>
</feature>
<accession>F8UH16</accession>
<dbReference type="Pfam" id="PF00072">
    <property type="entry name" value="Response_reg"/>
    <property type="match status" value="1"/>
</dbReference>
<dbReference type="InterPro" id="IPR001789">
    <property type="entry name" value="Sig_transdc_resp-reg_receiver"/>
</dbReference>
<organism evidence="3">
    <name type="scientific">uncultured microorganism</name>
    <dbReference type="NCBI Taxonomy" id="358574"/>
    <lineage>
        <taxon>unclassified sequences</taxon>
        <taxon>environmental samples</taxon>
    </lineage>
</organism>
<gene>
    <name evidence="3" type="ORF">LDC_03328</name>
</gene>
<name>F8UH16_9ZZZZ</name>